<evidence type="ECO:0000256" key="3">
    <source>
        <dbReference type="ARBA" id="ARBA00035647"/>
    </source>
</evidence>
<dbReference type="PANTHER" id="PTHR32035">
    <property type="entry name" value="AURORA KINASE A-INTERACTING PROTEIN"/>
    <property type="match status" value="1"/>
</dbReference>
<comment type="caution">
    <text evidence="7">The sequence shown here is derived from an EMBL/GenBank/DDBJ whole genome shotgun (WGS) entry which is preliminary data.</text>
</comment>
<dbReference type="InterPro" id="IPR013177">
    <property type="entry name" value="Ribosomal_mS38_C"/>
</dbReference>
<dbReference type="EMBL" id="JAIZAY010000021">
    <property type="protein sequence ID" value="KAJ8021568.1"/>
    <property type="molecule type" value="Genomic_DNA"/>
</dbReference>
<feature type="region of interest" description="Disordered" evidence="5">
    <location>
        <begin position="239"/>
        <end position="258"/>
    </location>
</feature>
<evidence type="ECO:0000256" key="2">
    <source>
        <dbReference type="ARBA" id="ARBA00023128"/>
    </source>
</evidence>
<dbReference type="SMART" id="SM01155">
    <property type="entry name" value="DUF1713"/>
    <property type="match status" value="1"/>
</dbReference>
<feature type="domain" description="Ribosomal protein mS38 C-terminal" evidence="6">
    <location>
        <begin position="154"/>
        <end position="192"/>
    </location>
</feature>
<evidence type="ECO:0000256" key="1">
    <source>
        <dbReference type="ARBA" id="ARBA00004173"/>
    </source>
</evidence>
<dbReference type="AlphaFoldDB" id="A0A9Q0YF33"/>
<evidence type="ECO:0000259" key="6">
    <source>
        <dbReference type="SMART" id="SM01155"/>
    </source>
</evidence>
<proteinExistence type="inferred from homology"/>
<protein>
    <recommendedName>
        <fullName evidence="4">Small ribosomal subunit protein mS38</fullName>
    </recommendedName>
</protein>
<dbReference type="Pfam" id="PF08213">
    <property type="entry name" value="COX24_C"/>
    <property type="match status" value="1"/>
</dbReference>
<name>A0A9Q0YF33_HOLLE</name>
<evidence type="ECO:0000313" key="7">
    <source>
        <dbReference type="EMBL" id="KAJ8021568.1"/>
    </source>
</evidence>
<reference evidence="7" key="1">
    <citation type="submission" date="2021-10" db="EMBL/GenBank/DDBJ databases">
        <title>Tropical sea cucumber genome reveals ecological adaptation and Cuvierian tubules defense mechanism.</title>
        <authorList>
            <person name="Chen T."/>
        </authorList>
    </citation>
    <scope>NUCLEOTIDE SEQUENCE</scope>
    <source>
        <strain evidence="7">Nanhai2018</strain>
        <tissue evidence="7">Muscle</tissue>
    </source>
</reference>
<comment type="similarity">
    <text evidence="3">Belongs to the mitochondrion-specific ribosomal protein mS38 family.</text>
</comment>
<evidence type="ECO:0000256" key="4">
    <source>
        <dbReference type="ARBA" id="ARBA00035682"/>
    </source>
</evidence>
<evidence type="ECO:0000256" key="5">
    <source>
        <dbReference type="SAM" id="MobiDB-lite"/>
    </source>
</evidence>
<sequence length="304" mass="36297">MAVSLSVHQLRRTLSTSSLRGSLTALSIYASSKKVMHPQSSMEQLHCHRGPYVKSRINTRKSELTVEHLEKDCNLSEIFASKLSLSPKELNLTKEYVLPSISPFSTTINILDPSHQLQIRDCPTNNVMKIIELPLEDKTKRIETPNIQPKVEKHAKRILKIRRRKMKKHQYRKWQKRNKFRLRALLLKRQKKKQKLWEEHLDLHRFKGLTPEYTDWYMSVKREEQAVFLKHLGIEMERETPESLEEKEERQKRREKKITRWYNPEGTMKIYPEPILPEGSSLKKLFKDQEENPKKWIEKLNEQR</sequence>
<gene>
    <name evidence="7" type="ORF">HOLleu_38813</name>
</gene>
<keyword evidence="2" id="KW-0496">Mitochondrion</keyword>
<accession>A0A9Q0YF33</accession>
<dbReference type="GO" id="GO:0005739">
    <property type="term" value="C:mitochondrion"/>
    <property type="evidence" value="ECO:0007669"/>
    <property type="project" value="UniProtKB-SubCell"/>
</dbReference>
<dbReference type="OrthoDB" id="10643966at2759"/>
<comment type="subcellular location">
    <subcellularLocation>
        <location evidence="1">Mitochondrion</location>
    </subcellularLocation>
</comment>
<evidence type="ECO:0000313" key="8">
    <source>
        <dbReference type="Proteomes" id="UP001152320"/>
    </source>
</evidence>
<dbReference type="Proteomes" id="UP001152320">
    <property type="component" value="Chromosome 21"/>
</dbReference>
<dbReference type="PANTHER" id="PTHR32035:SF3">
    <property type="entry name" value="SMALL RIBOSOMAL SUBUNIT PROTEIN MS38"/>
    <property type="match status" value="1"/>
</dbReference>
<keyword evidence="8" id="KW-1185">Reference proteome</keyword>
<organism evidence="7 8">
    <name type="scientific">Holothuria leucospilota</name>
    <name type="common">Black long sea cucumber</name>
    <name type="synonym">Mertensiothuria leucospilota</name>
    <dbReference type="NCBI Taxonomy" id="206669"/>
    <lineage>
        <taxon>Eukaryota</taxon>
        <taxon>Metazoa</taxon>
        <taxon>Echinodermata</taxon>
        <taxon>Eleutherozoa</taxon>
        <taxon>Echinozoa</taxon>
        <taxon>Holothuroidea</taxon>
        <taxon>Aspidochirotacea</taxon>
        <taxon>Aspidochirotida</taxon>
        <taxon>Holothuriidae</taxon>
        <taxon>Holothuria</taxon>
    </lineage>
</organism>